<organism evidence="8 9">
    <name type="scientific">Enterocloster hominis</name>
    <name type="common">ex Liu et al. 2021</name>
    <dbReference type="NCBI Taxonomy" id="2763663"/>
    <lineage>
        <taxon>Bacteria</taxon>
        <taxon>Bacillati</taxon>
        <taxon>Bacillota</taxon>
        <taxon>Clostridia</taxon>
        <taxon>Lachnospirales</taxon>
        <taxon>Lachnospiraceae</taxon>
        <taxon>Enterocloster</taxon>
    </lineage>
</organism>
<sequence>MALFLTADQGFFWLAAMLAVLCCALSGSFRRGGAGGGGGTPALFLHGKAGPWLRYGLTAAGCILLGFGRMKLEIRERILEEQTAAERGEESLIIAAQVEEIGETDYGYRLMVSGCEEYGPEASRIPRRMYCYTDRADGLKIGMRIRAEGTMEAPEPERNPGGFDHRSFCRAKGIGGIFRADRTAPAGPGYSRFREGICQIRLCLERRLDQLASDTDGGILKAVLLGNRSDMDQALYELYRKNGISHVLAISGLHVSILGLGLWKALRRCGFGFAAAGGAAGAFLFCYGLMTGFGPSVVRAAAMCGLSFLAAFLGRTYDLMSALCIPALALLWSRPCLLTQASFQLSFLAAGAVAFPGGFLIRRFKARGLFQTLLVSASIQAATAPAVLYHSFELPLYGIFLNLLVIPLMTYVVVSGLLGLAASLFSMKAGAALLGGAHYILGLYKAMGEGTQRLPGASLVVGRPSLAAMVLFLAGAFLGILLASRILEQRRSRPQAFLILCLFWAGSVFFFFSPPRKGLSAVFLDVGQGDGIFLSCGGRTMLMDCGSSQEKELGKDCLVPFLKSRGVDRLDTVFISHGDWDHISGIRYALEEPGCGIRIGTLVMPEPGKGKDVYAELACLADSRGIPVVYGKRGDEFSGILGPEVSIRCLSPPEGGDYGDRNDESLVTEIQYGDFRLLLTGDVGKEGEEKMREAGLLAPVTVLKAAHHGSGTSSGQEFLKAVDPAFAVLSCGRENRYGHPSPEVVKALKEQGARIWDTRERGAVMVWTDGRTMDISGYLDSRKGI</sequence>
<dbReference type="Pfam" id="PF00753">
    <property type="entry name" value="Lactamase_B"/>
    <property type="match status" value="1"/>
</dbReference>
<gene>
    <name evidence="8" type="ORF">H8708_07910</name>
</gene>
<dbReference type="Pfam" id="PF03772">
    <property type="entry name" value="Competence"/>
    <property type="match status" value="1"/>
</dbReference>
<dbReference type="InterPro" id="IPR004797">
    <property type="entry name" value="Competence_ComEC/Rec2"/>
</dbReference>
<protein>
    <submittedName>
        <fullName evidence="8">DNA internalization-related competence protein ComEC/Rec2</fullName>
    </submittedName>
</protein>
<feature type="transmembrane region" description="Helical" evidence="6">
    <location>
        <begin position="373"/>
        <end position="392"/>
    </location>
</feature>
<dbReference type="EMBL" id="JACRTJ010000018">
    <property type="protein sequence ID" value="MBC8599152.1"/>
    <property type="molecule type" value="Genomic_DNA"/>
</dbReference>
<comment type="subcellular location">
    <subcellularLocation>
        <location evidence="1">Cell membrane</location>
        <topology evidence="1">Multi-pass membrane protein</topology>
    </subcellularLocation>
</comment>
<evidence type="ECO:0000256" key="5">
    <source>
        <dbReference type="ARBA" id="ARBA00023136"/>
    </source>
</evidence>
<feature type="transmembrane region" description="Helical" evidence="6">
    <location>
        <begin position="429"/>
        <end position="446"/>
    </location>
</feature>
<name>A0ABR7NSQ5_9FIRM</name>
<keyword evidence="9" id="KW-1185">Reference proteome</keyword>
<feature type="transmembrane region" description="Helical" evidence="6">
    <location>
        <begin position="496"/>
        <end position="513"/>
    </location>
</feature>
<dbReference type="SMART" id="SM00849">
    <property type="entry name" value="Lactamase_B"/>
    <property type="match status" value="1"/>
</dbReference>
<feature type="transmembrane region" description="Helical" evidence="6">
    <location>
        <begin position="337"/>
        <end position="361"/>
    </location>
</feature>
<evidence type="ECO:0000256" key="4">
    <source>
        <dbReference type="ARBA" id="ARBA00022989"/>
    </source>
</evidence>
<dbReference type="Gene3D" id="3.60.15.10">
    <property type="entry name" value="Ribonuclease Z/Hydroxyacylglutathione hydrolase-like"/>
    <property type="match status" value="1"/>
</dbReference>
<dbReference type="InterPro" id="IPR035681">
    <property type="entry name" value="ComA-like_MBL"/>
</dbReference>
<evidence type="ECO:0000256" key="1">
    <source>
        <dbReference type="ARBA" id="ARBA00004651"/>
    </source>
</evidence>
<feature type="transmembrane region" description="Helical" evidence="6">
    <location>
        <begin position="12"/>
        <end position="29"/>
    </location>
</feature>
<feature type="transmembrane region" description="Helical" evidence="6">
    <location>
        <begin position="49"/>
        <end position="67"/>
    </location>
</feature>
<dbReference type="SUPFAM" id="SSF56281">
    <property type="entry name" value="Metallo-hydrolase/oxidoreductase"/>
    <property type="match status" value="1"/>
</dbReference>
<feature type="transmembrane region" description="Helical" evidence="6">
    <location>
        <begin position="398"/>
        <end position="422"/>
    </location>
</feature>
<dbReference type="RefSeq" id="WP_262427494.1">
    <property type="nucleotide sequence ID" value="NZ_JACRTJ010000018.1"/>
</dbReference>
<dbReference type="InterPro" id="IPR052159">
    <property type="entry name" value="Competence_DNA_uptake"/>
</dbReference>
<proteinExistence type="predicted"/>
<evidence type="ECO:0000313" key="8">
    <source>
        <dbReference type="EMBL" id="MBC8599152.1"/>
    </source>
</evidence>
<dbReference type="InterPro" id="IPR036866">
    <property type="entry name" value="RibonucZ/Hydroxyglut_hydro"/>
</dbReference>
<comment type="caution">
    <text evidence="8">The sequence shown here is derived from an EMBL/GenBank/DDBJ whole genome shotgun (WGS) entry which is preliminary data.</text>
</comment>
<evidence type="ECO:0000259" key="7">
    <source>
        <dbReference type="SMART" id="SM00849"/>
    </source>
</evidence>
<keyword evidence="3 6" id="KW-0812">Transmembrane</keyword>
<evidence type="ECO:0000256" key="2">
    <source>
        <dbReference type="ARBA" id="ARBA00022475"/>
    </source>
</evidence>
<evidence type="ECO:0000313" key="9">
    <source>
        <dbReference type="Proteomes" id="UP000647491"/>
    </source>
</evidence>
<accession>A0ABR7NSQ5</accession>
<feature type="transmembrane region" description="Helical" evidence="6">
    <location>
        <begin position="466"/>
        <end position="484"/>
    </location>
</feature>
<keyword evidence="4 6" id="KW-1133">Transmembrane helix</keyword>
<dbReference type="InterPro" id="IPR004477">
    <property type="entry name" value="ComEC_N"/>
</dbReference>
<dbReference type="NCBIfam" id="TIGR00360">
    <property type="entry name" value="ComEC_N-term"/>
    <property type="match status" value="1"/>
</dbReference>
<dbReference type="PANTHER" id="PTHR30619">
    <property type="entry name" value="DNA INTERNALIZATION/COMPETENCE PROTEIN COMEC/REC2"/>
    <property type="match status" value="1"/>
</dbReference>
<dbReference type="NCBIfam" id="TIGR00361">
    <property type="entry name" value="ComEC_Rec2"/>
    <property type="match status" value="1"/>
</dbReference>
<dbReference type="InterPro" id="IPR001279">
    <property type="entry name" value="Metallo-B-lactamas"/>
</dbReference>
<reference evidence="8 9" key="1">
    <citation type="submission" date="2020-08" db="EMBL/GenBank/DDBJ databases">
        <title>Genome public.</title>
        <authorList>
            <person name="Liu C."/>
            <person name="Sun Q."/>
        </authorList>
    </citation>
    <scope>NUCLEOTIDE SEQUENCE [LARGE SCALE GENOMIC DNA]</scope>
    <source>
        <strain evidence="8 9">BX10</strain>
    </source>
</reference>
<feature type="domain" description="Metallo-beta-lactamase" evidence="7">
    <location>
        <begin position="528"/>
        <end position="733"/>
    </location>
</feature>
<feature type="transmembrane region" description="Helical" evidence="6">
    <location>
        <begin position="247"/>
        <end position="265"/>
    </location>
</feature>
<dbReference type="PANTHER" id="PTHR30619:SF1">
    <property type="entry name" value="RECOMBINATION PROTEIN 2"/>
    <property type="match status" value="1"/>
</dbReference>
<dbReference type="CDD" id="cd07731">
    <property type="entry name" value="ComA-like_MBL-fold"/>
    <property type="match status" value="1"/>
</dbReference>
<dbReference type="InterPro" id="IPR025405">
    <property type="entry name" value="DUF4131"/>
</dbReference>
<dbReference type="Pfam" id="PF13567">
    <property type="entry name" value="DUF4131"/>
    <property type="match status" value="1"/>
</dbReference>
<feature type="transmembrane region" description="Helical" evidence="6">
    <location>
        <begin position="271"/>
        <end position="290"/>
    </location>
</feature>
<keyword evidence="5 6" id="KW-0472">Membrane</keyword>
<keyword evidence="2" id="KW-1003">Cell membrane</keyword>
<evidence type="ECO:0000256" key="3">
    <source>
        <dbReference type="ARBA" id="ARBA00022692"/>
    </source>
</evidence>
<dbReference type="Proteomes" id="UP000647491">
    <property type="component" value="Unassembled WGS sequence"/>
</dbReference>
<evidence type="ECO:0000256" key="6">
    <source>
        <dbReference type="SAM" id="Phobius"/>
    </source>
</evidence>